<protein>
    <submittedName>
        <fullName evidence="2">PGPGW domain-containing protein</fullName>
    </submittedName>
</protein>
<feature type="transmembrane region" description="Helical" evidence="1">
    <location>
        <begin position="23"/>
        <end position="43"/>
    </location>
</feature>
<dbReference type="Proteomes" id="UP001165341">
    <property type="component" value="Unassembled WGS sequence"/>
</dbReference>
<keyword evidence="3" id="KW-1185">Reference proteome</keyword>
<keyword evidence="1" id="KW-0812">Transmembrane</keyword>
<dbReference type="RefSeq" id="WP_243012481.1">
    <property type="nucleotide sequence ID" value="NZ_JALGAR010000003.1"/>
</dbReference>
<gene>
    <name evidence="2" type="ORF">MQH31_13625</name>
</gene>
<evidence type="ECO:0000256" key="1">
    <source>
        <dbReference type="SAM" id="Phobius"/>
    </source>
</evidence>
<accession>A0AA41QZT6</accession>
<dbReference type="Pfam" id="PF09656">
    <property type="entry name" value="PGPGW"/>
    <property type="match status" value="1"/>
</dbReference>
<dbReference type="AlphaFoldDB" id="A0AA41QZT6"/>
<organism evidence="2 3">
    <name type="scientific">Cryobacterium zhongshanensis</name>
    <dbReference type="NCBI Taxonomy" id="2928153"/>
    <lineage>
        <taxon>Bacteria</taxon>
        <taxon>Bacillati</taxon>
        <taxon>Actinomycetota</taxon>
        <taxon>Actinomycetes</taxon>
        <taxon>Micrococcales</taxon>
        <taxon>Microbacteriaceae</taxon>
        <taxon>Cryobacterium</taxon>
    </lineage>
</organism>
<dbReference type="InterPro" id="IPR019099">
    <property type="entry name" value="Uncharacterised_PGPGW_TM"/>
</dbReference>
<evidence type="ECO:0000313" key="2">
    <source>
        <dbReference type="EMBL" id="MCI4658846.1"/>
    </source>
</evidence>
<keyword evidence="1" id="KW-1133">Transmembrane helix</keyword>
<sequence>MPVRTVAHSARELIGRNRTVDRVYRTSVGVIGGGTVVLGIVLIPLPGPGALISLGGLALLGTEFDGAKKVSRRANGLARKGAAKVAQVRQDRRDARRD</sequence>
<keyword evidence="1" id="KW-0472">Membrane</keyword>
<comment type="caution">
    <text evidence="2">The sequence shown here is derived from an EMBL/GenBank/DDBJ whole genome shotgun (WGS) entry which is preliminary data.</text>
</comment>
<dbReference type="EMBL" id="JALGAR010000003">
    <property type="protein sequence ID" value="MCI4658846.1"/>
    <property type="molecule type" value="Genomic_DNA"/>
</dbReference>
<reference evidence="2" key="1">
    <citation type="submission" date="2022-03" db="EMBL/GenBank/DDBJ databases">
        <title>Cryobacterium sp. nov. strain ZS14-85, isolated from Antarctic soil.</title>
        <authorList>
            <person name="Li J."/>
            <person name="Niu G."/>
        </authorList>
    </citation>
    <scope>NUCLEOTIDE SEQUENCE</scope>
    <source>
        <strain evidence="2">ZS14-85</strain>
    </source>
</reference>
<evidence type="ECO:0000313" key="3">
    <source>
        <dbReference type="Proteomes" id="UP001165341"/>
    </source>
</evidence>
<proteinExistence type="predicted"/>
<name>A0AA41QZT6_9MICO</name>